<accession>U1QPZ9</accession>
<gene>
    <name evidence="1" type="ORF">HMPREF1549_00055</name>
</gene>
<dbReference type="HOGENOM" id="CLU_091586_0_0_11"/>
<dbReference type="AlphaFoldDB" id="U1QPZ9"/>
<dbReference type="Proteomes" id="UP000016498">
    <property type="component" value="Unassembled WGS sequence"/>
</dbReference>
<evidence type="ECO:0000313" key="1">
    <source>
        <dbReference type="EMBL" id="ERH23749.1"/>
    </source>
</evidence>
<comment type="caution">
    <text evidence="1">The sequence shown here is derived from an EMBL/GenBank/DDBJ whole genome shotgun (WGS) entry which is preliminary data.</text>
</comment>
<reference evidence="1 2" key="1">
    <citation type="submission" date="2013-06" db="EMBL/GenBank/DDBJ databases">
        <authorList>
            <person name="Weinstock G."/>
            <person name="Sodergren E."/>
            <person name="Lobos E.A."/>
            <person name="Fulton L."/>
            <person name="Fulton R."/>
            <person name="Courtney L."/>
            <person name="Fronick C."/>
            <person name="O'Laughlin M."/>
            <person name="Godfrey J."/>
            <person name="Wilson R.M."/>
            <person name="Miner T."/>
            <person name="Farmer C."/>
            <person name="Delehaunty K."/>
            <person name="Cordes M."/>
            <person name="Minx P."/>
            <person name="Tomlinson C."/>
            <person name="Chen J."/>
            <person name="Wollam A."/>
            <person name="Pepin K.H."/>
            <person name="Bhonagiri V."/>
            <person name="Zhang X."/>
            <person name="Warren W."/>
            <person name="Mitreva M."/>
            <person name="Mardis E.R."/>
            <person name="Wilson R.K."/>
        </authorList>
    </citation>
    <scope>NUCLEOTIDE SEQUENCE [LARGE SCALE GENOMIC DNA]</scope>
    <source>
        <strain evidence="1 2">F0510</strain>
    </source>
</reference>
<organism evidence="1 2">
    <name type="scientific">Actinomyces johnsonii F0510</name>
    <dbReference type="NCBI Taxonomy" id="1227262"/>
    <lineage>
        <taxon>Bacteria</taxon>
        <taxon>Bacillati</taxon>
        <taxon>Actinomycetota</taxon>
        <taxon>Actinomycetes</taxon>
        <taxon>Actinomycetales</taxon>
        <taxon>Actinomycetaceae</taxon>
        <taxon>Actinomyces</taxon>
    </lineage>
</organism>
<protein>
    <submittedName>
        <fullName evidence="1">Uncharacterized protein</fullName>
    </submittedName>
</protein>
<sequence length="192" mass="18973">MSIDDIDLSHPTVLRVKTKDSELHSVTFPIKGGGASLMSNTTIVMMGTGGVVTYSESILTRNASGNFQMTSYSDGALTKDADTGVKYVDNTRIQQQIDQVKTDVKNGSAASAGSPQGGADEAPTGVGQVAGCIAVALGIGSVPAMVIAGGCGGSCAGAATGVGAGICAACIGGIATLGSTEVIAVVTCFGYM</sequence>
<dbReference type="EMBL" id="AWSD01000005">
    <property type="protein sequence ID" value="ERH23749.1"/>
    <property type="molecule type" value="Genomic_DNA"/>
</dbReference>
<proteinExistence type="predicted"/>
<evidence type="ECO:0000313" key="2">
    <source>
        <dbReference type="Proteomes" id="UP000016498"/>
    </source>
</evidence>
<name>U1QPZ9_9ACTO</name>